<accession>A0ABU6TUW6</accession>
<evidence type="ECO:0000313" key="3">
    <source>
        <dbReference type="Proteomes" id="UP001341840"/>
    </source>
</evidence>
<dbReference type="Proteomes" id="UP001341840">
    <property type="component" value="Unassembled WGS sequence"/>
</dbReference>
<name>A0ABU6TUW6_9FABA</name>
<keyword evidence="1" id="KW-0472">Membrane</keyword>
<feature type="transmembrane region" description="Helical" evidence="1">
    <location>
        <begin position="12"/>
        <end position="29"/>
    </location>
</feature>
<feature type="non-terminal residue" evidence="2">
    <location>
        <position position="53"/>
    </location>
</feature>
<gene>
    <name evidence="2" type="ORF">PIB30_085833</name>
</gene>
<dbReference type="EMBL" id="JASCZI010092067">
    <property type="protein sequence ID" value="MED6151793.1"/>
    <property type="molecule type" value="Genomic_DNA"/>
</dbReference>
<comment type="caution">
    <text evidence="2">The sequence shown here is derived from an EMBL/GenBank/DDBJ whole genome shotgun (WGS) entry which is preliminary data.</text>
</comment>
<proteinExistence type="predicted"/>
<sequence>VEGSDLRSGPALVWGIFSLIPICMGKFFAFGSPFRVVPAGIPTSQGLFSFSFP</sequence>
<organism evidence="2 3">
    <name type="scientific">Stylosanthes scabra</name>
    <dbReference type="NCBI Taxonomy" id="79078"/>
    <lineage>
        <taxon>Eukaryota</taxon>
        <taxon>Viridiplantae</taxon>
        <taxon>Streptophyta</taxon>
        <taxon>Embryophyta</taxon>
        <taxon>Tracheophyta</taxon>
        <taxon>Spermatophyta</taxon>
        <taxon>Magnoliopsida</taxon>
        <taxon>eudicotyledons</taxon>
        <taxon>Gunneridae</taxon>
        <taxon>Pentapetalae</taxon>
        <taxon>rosids</taxon>
        <taxon>fabids</taxon>
        <taxon>Fabales</taxon>
        <taxon>Fabaceae</taxon>
        <taxon>Papilionoideae</taxon>
        <taxon>50 kb inversion clade</taxon>
        <taxon>dalbergioids sensu lato</taxon>
        <taxon>Dalbergieae</taxon>
        <taxon>Pterocarpus clade</taxon>
        <taxon>Stylosanthes</taxon>
    </lineage>
</organism>
<keyword evidence="1" id="KW-1133">Transmembrane helix</keyword>
<evidence type="ECO:0000256" key="1">
    <source>
        <dbReference type="SAM" id="Phobius"/>
    </source>
</evidence>
<keyword evidence="1" id="KW-0812">Transmembrane</keyword>
<feature type="non-terminal residue" evidence="2">
    <location>
        <position position="1"/>
    </location>
</feature>
<keyword evidence="3" id="KW-1185">Reference proteome</keyword>
<evidence type="ECO:0000313" key="2">
    <source>
        <dbReference type="EMBL" id="MED6151793.1"/>
    </source>
</evidence>
<reference evidence="2 3" key="1">
    <citation type="journal article" date="2023" name="Plants (Basel)">
        <title>Bridging the Gap: Combining Genomics and Transcriptomics Approaches to Understand Stylosanthes scabra, an Orphan Legume from the Brazilian Caatinga.</title>
        <authorList>
            <person name="Ferreira-Neto J.R.C."/>
            <person name="da Silva M.D."/>
            <person name="Binneck E."/>
            <person name="de Melo N.F."/>
            <person name="da Silva R.H."/>
            <person name="de Melo A.L.T.M."/>
            <person name="Pandolfi V."/>
            <person name="Bustamante F.O."/>
            <person name="Brasileiro-Vidal A.C."/>
            <person name="Benko-Iseppon A.M."/>
        </authorList>
    </citation>
    <scope>NUCLEOTIDE SEQUENCE [LARGE SCALE GENOMIC DNA]</scope>
    <source>
        <tissue evidence="2">Leaves</tissue>
    </source>
</reference>
<protein>
    <submittedName>
        <fullName evidence="2">Uncharacterized protein</fullName>
    </submittedName>
</protein>